<sequence>MEWVRVWEVTTTWHRALDSPHGTTKLVEQARTAAELRTLVMAARADPLASYSQRSIRVLDGDASTHCRNKHRYWVPHLDAGRLGDVPVRGPPRLDLPGRRVRRHSRRAGHRR</sequence>
<gene>
    <name evidence="2" type="ORF">Asi02nite_37390</name>
</gene>
<feature type="compositionally biased region" description="Basic residues" evidence="1">
    <location>
        <begin position="99"/>
        <end position="112"/>
    </location>
</feature>
<protein>
    <submittedName>
        <fullName evidence="2">Uncharacterized protein</fullName>
    </submittedName>
</protein>
<dbReference type="EMBL" id="BONE01000028">
    <property type="protein sequence ID" value="GIF74221.1"/>
    <property type="molecule type" value="Genomic_DNA"/>
</dbReference>
<accession>A0ABQ4CSE8</accession>
<evidence type="ECO:0000256" key="1">
    <source>
        <dbReference type="SAM" id="MobiDB-lite"/>
    </source>
</evidence>
<evidence type="ECO:0000313" key="3">
    <source>
        <dbReference type="Proteomes" id="UP000604117"/>
    </source>
</evidence>
<proteinExistence type="predicted"/>
<dbReference type="Proteomes" id="UP000604117">
    <property type="component" value="Unassembled WGS sequence"/>
</dbReference>
<keyword evidence="3" id="KW-1185">Reference proteome</keyword>
<feature type="region of interest" description="Disordered" evidence="1">
    <location>
        <begin position="83"/>
        <end position="112"/>
    </location>
</feature>
<organism evidence="2 3">
    <name type="scientific">Asanoa siamensis</name>
    <dbReference type="NCBI Taxonomy" id="926357"/>
    <lineage>
        <taxon>Bacteria</taxon>
        <taxon>Bacillati</taxon>
        <taxon>Actinomycetota</taxon>
        <taxon>Actinomycetes</taxon>
        <taxon>Micromonosporales</taxon>
        <taxon>Micromonosporaceae</taxon>
        <taxon>Asanoa</taxon>
    </lineage>
</organism>
<name>A0ABQ4CSE8_9ACTN</name>
<reference evidence="2 3" key="1">
    <citation type="submission" date="2021-01" db="EMBL/GenBank/DDBJ databases">
        <title>Whole genome shotgun sequence of Asanoa siamensis NBRC 107932.</title>
        <authorList>
            <person name="Komaki H."/>
            <person name="Tamura T."/>
        </authorList>
    </citation>
    <scope>NUCLEOTIDE SEQUENCE [LARGE SCALE GENOMIC DNA]</scope>
    <source>
        <strain evidence="2 3">NBRC 107932</strain>
    </source>
</reference>
<evidence type="ECO:0000313" key="2">
    <source>
        <dbReference type="EMBL" id="GIF74221.1"/>
    </source>
</evidence>
<comment type="caution">
    <text evidence="2">The sequence shown here is derived from an EMBL/GenBank/DDBJ whole genome shotgun (WGS) entry which is preliminary data.</text>
</comment>
<feature type="compositionally biased region" description="Low complexity" evidence="1">
    <location>
        <begin position="86"/>
        <end position="95"/>
    </location>
</feature>